<reference evidence="2 3" key="1">
    <citation type="submission" date="2019-12" db="EMBL/GenBank/DDBJ databases">
        <authorList>
            <person name="Scholz U."/>
            <person name="Mascher M."/>
            <person name="Fiebig A."/>
        </authorList>
    </citation>
    <scope>NUCLEOTIDE SEQUENCE</scope>
</reference>
<proteinExistence type="predicted"/>
<dbReference type="AlphaFoldDB" id="A0A7I8I9I1"/>
<dbReference type="EMBL" id="LR743588">
    <property type="protein sequence ID" value="CAA2614382.1"/>
    <property type="molecule type" value="Genomic_DNA"/>
</dbReference>
<sequence length="20" mass="2147">MSTRGPTPGTQSTWCTTFST</sequence>
<name>A0A7I8I9I1_SPIIN</name>
<keyword evidence="3" id="KW-1185">Reference proteome</keyword>
<dbReference type="EMBL" id="CACRZD030000001">
    <property type="protein sequence ID" value="CAA6654178.1"/>
    <property type="molecule type" value="Genomic_DNA"/>
</dbReference>
<evidence type="ECO:0000313" key="2">
    <source>
        <dbReference type="EMBL" id="CAA2614382.1"/>
    </source>
</evidence>
<dbReference type="Proteomes" id="UP001189122">
    <property type="component" value="Unassembled WGS sequence"/>
</dbReference>
<evidence type="ECO:0000313" key="3">
    <source>
        <dbReference type="Proteomes" id="UP001189122"/>
    </source>
</evidence>
<accession>A0A7I8I9I1</accession>
<gene>
    <name evidence="2" type="ORF">SI7747_01000768</name>
</gene>
<evidence type="ECO:0000256" key="1">
    <source>
        <dbReference type="SAM" id="MobiDB-lite"/>
    </source>
</evidence>
<protein>
    <submittedName>
        <fullName evidence="2">Uncharacterized protein</fullName>
    </submittedName>
</protein>
<organism evidence="2">
    <name type="scientific">Spirodela intermedia</name>
    <name type="common">Intermediate duckweed</name>
    <dbReference type="NCBI Taxonomy" id="51605"/>
    <lineage>
        <taxon>Eukaryota</taxon>
        <taxon>Viridiplantae</taxon>
        <taxon>Streptophyta</taxon>
        <taxon>Embryophyta</taxon>
        <taxon>Tracheophyta</taxon>
        <taxon>Spermatophyta</taxon>
        <taxon>Magnoliopsida</taxon>
        <taxon>Liliopsida</taxon>
        <taxon>Araceae</taxon>
        <taxon>Lemnoideae</taxon>
        <taxon>Spirodela</taxon>
    </lineage>
</organism>
<feature type="region of interest" description="Disordered" evidence="1">
    <location>
        <begin position="1"/>
        <end position="20"/>
    </location>
</feature>